<dbReference type="Pfam" id="PF13895">
    <property type="entry name" value="Ig_2"/>
    <property type="match status" value="1"/>
</dbReference>
<dbReference type="SMART" id="SM00060">
    <property type="entry name" value="FN3"/>
    <property type="match status" value="4"/>
</dbReference>
<dbReference type="InterPro" id="IPR036116">
    <property type="entry name" value="FN3_sf"/>
</dbReference>
<dbReference type="FunFam" id="2.60.40.10:FF:000032">
    <property type="entry name" value="palladin isoform X1"/>
    <property type="match status" value="1"/>
</dbReference>
<dbReference type="PANTHER" id="PTHR44170">
    <property type="entry name" value="PROTEIN SIDEKICK"/>
    <property type="match status" value="1"/>
</dbReference>
<dbReference type="Gene3D" id="2.60.40.10">
    <property type="entry name" value="Immunoglobulins"/>
    <property type="match status" value="10"/>
</dbReference>
<keyword evidence="3" id="KW-0393">Immunoglobulin domain</keyword>
<feature type="domain" description="Ig-like" evidence="4">
    <location>
        <begin position="529"/>
        <end position="629"/>
    </location>
</feature>
<evidence type="ECO:0000256" key="2">
    <source>
        <dbReference type="ARBA" id="ARBA00023157"/>
    </source>
</evidence>
<evidence type="ECO:0000313" key="7">
    <source>
        <dbReference type="Proteomes" id="UP000274429"/>
    </source>
</evidence>
<evidence type="ECO:0000256" key="1">
    <source>
        <dbReference type="ARBA" id="ARBA00022737"/>
    </source>
</evidence>
<dbReference type="PROSITE" id="PS50853">
    <property type="entry name" value="FN3"/>
    <property type="match status" value="3"/>
</dbReference>
<name>A0A0R3X753_HYDTA</name>
<organism evidence="8">
    <name type="scientific">Hydatigena taeniaeformis</name>
    <name type="common">Feline tapeworm</name>
    <name type="synonym">Taenia taeniaeformis</name>
    <dbReference type="NCBI Taxonomy" id="6205"/>
    <lineage>
        <taxon>Eukaryota</taxon>
        <taxon>Metazoa</taxon>
        <taxon>Spiralia</taxon>
        <taxon>Lophotrochozoa</taxon>
        <taxon>Platyhelminthes</taxon>
        <taxon>Cestoda</taxon>
        <taxon>Eucestoda</taxon>
        <taxon>Cyclophyllidea</taxon>
        <taxon>Taeniidae</taxon>
        <taxon>Hydatigera</taxon>
    </lineage>
</organism>
<feature type="domain" description="Ig-like" evidence="4">
    <location>
        <begin position="104"/>
        <end position="210"/>
    </location>
</feature>
<keyword evidence="7" id="KW-1185">Reference proteome</keyword>
<evidence type="ECO:0000256" key="3">
    <source>
        <dbReference type="ARBA" id="ARBA00023319"/>
    </source>
</evidence>
<evidence type="ECO:0000313" key="6">
    <source>
        <dbReference type="EMBL" id="VDM34129.1"/>
    </source>
</evidence>
<dbReference type="SMART" id="SM00409">
    <property type="entry name" value="IG"/>
    <property type="match status" value="5"/>
</dbReference>
<accession>A0A0R3X753</accession>
<dbReference type="SUPFAM" id="SSF48726">
    <property type="entry name" value="Immunoglobulin"/>
    <property type="match status" value="5"/>
</dbReference>
<feature type="domain" description="Ig-like" evidence="4">
    <location>
        <begin position="329"/>
        <end position="419"/>
    </location>
</feature>
<evidence type="ECO:0000259" key="4">
    <source>
        <dbReference type="PROSITE" id="PS50835"/>
    </source>
</evidence>
<reference evidence="6 7" key="2">
    <citation type="submission" date="2018-11" db="EMBL/GenBank/DDBJ databases">
        <authorList>
            <consortium name="Pathogen Informatics"/>
        </authorList>
    </citation>
    <scope>NUCLEOTIDE SEQUENCE [LARGE SCALE GENOMIC DNA]</scope>
</reference>
<dbReference type="AlphaFoldDB" id="A0A0R3X753"/>
<feature type="domain" description="Fibronectin type-III" evidence="5">
    <location>
        <begin position="960"/>
        <end position="1067"/>
    </location>
</feature>
<dbReference type="InterPro" id="IPR007110">
    <property type="entry name" value="Ig-like_dom"/>
</dbReference>
<dbReference type="WBParaSite" id="TTAC_0000936901-mRNA-1">
    <property type="protein sequence ID" value="TTAC_0000936901-mRNA-1"/>
    <property type="gene ID" value="TTAC_0000936901"/>
</dbReference>
<dbReference type="InterPro" id="IPR036179">
    <property type="entry name" value="Ig-like_dom_sf"/>
</dbReference>
<feature type="domain" description="Ig-like" evidence="4">
    <location>
        <begin position="426"/>
        <end position="523"/>
    </location>
</feature>
<dbReference type="Pfam" id="PF00047">
    <property type="entry name" value="ig"/>
    <property type="match status" value="1"/>
</dbReference>
<dbReference type="Pfam" id="PF07679">
    <property type="entry name" value="I-set"/>
    <property type="match status" value="2"/>
</dbReference>
<dbReference type="OrthoDB" id="3666223at2759"/>
<dbReference type="SUPFAM" id="SSF49265">
    <property type="entry name" value="Fibronectin type III"/>
    <property type="match status" value="2"/>
</dbReference>
<keyword evidence="2" id="KW-1015">Disulfide bond</keyword>
<protein>
    <submittedName>
        <fullName evidence="8">Contactin</fullName>
    </submittedName>
</protein>
<dbReference type="PROSITE" id="PS50835">
    <property type="entry name" value="IG_LIKE"/>
    <property type="match status" value="5"/>
</dbReference>
<dbReference type="STRING" id="6205.A0A0R3X753"/>
<dbReference type="InterPro" id="IPR013098">
    <property type="entry name" value="Ig_I-set"/>
</dbReference>
<dbReference type="InterPro" id="IPR003598">
    <property type="entry name" value="Ig_sub2"/>
</dbReference>
<reference evidence="8" key="1">
    <citation type="submission" date="2017-02" db="UniProtKB">
        <authorList>
            <consortium name="WormBaseParasite"/>
        </authorList>
    </citation>
    <scope>IDENTIFICATION</scope>
</reference>
<feature type="domain" description="Fibronectin type-III" evidence="5">
    <location>
        <begin position="845"/>
        <end position="955"/>
    </location>
</feature>
<dbReference type="Proteomes" id="UP000274429">
    <property type="component" value="Unassembled WGS sequence"/>
</dbReference>
<dbReference type="InterPro" id="IPR003961">
    <property type="entry name" value="FN3_dom"/>
</dbReference>
<keyword evidence="1" id="KW-0677">Repeat</keyword>
<dbReference type="Pfam" id="PF00041">
    <property type="entry name" value="fn3"/>
    <property type="match status" value="4"/>
</dbReference>
<dbReference type="InterPro" id="IPR013783">
    <property type="entry name" value="Ig-like_fold"/>
</dbReference>
<proteinExistence type="predicted"/>
<sequence>MLQSPFGEFIWSGWPLDKQAIRPSLYVLWFDKPPTVSDMPTYPRSRDKLVYGTNGTSWGWYIDSSTEARPYICQAPSINAKYLRPNGWTIEYGQNDTLPISRGPCFVAQPDDAWFVSGIDVEDFVSFKCFANGNPAPNYRWYKLGLITSGSNVIVKRTLVNPMDSAEGRMAISGGNLVIHSPSSILDSEYYQCEAYNQFGSILSRTAKIVFGQLETFPKHPRKTRIAAAYQSVTIPCDPPAHSPRDSLIYSFYMRKGLRLEPLVLSARPGVFVSQAQALIGFSEATTQDSGTYVCMITMYQLGSRLSDSPKSPDMPLKVMESNYRTQEPRIYDSFPAIWPSDPIRGHPVRIECFAGGSVQSGPLQYTWRRLDGVSIPANRLRELNRVIDIPQVQPEDQGVYECSVTDTKGSRADPRTVSLQIRALPYFTNKAKDEVVAVQTTVTMVCEADGIPEPTQYWYRNGVRVRNLIDAGQLDASRYVLADGTREPASLVISNVVATDSAMFDCIAVNSLGSVSSSGELRVLAFAPNFQKNPMVPVLGMVGHSAVMTCQPEAAPKPTITWFFQGAALAPIPSTIDPTTGEPACPITYCTLPSGNLLVAQLTRMQEGLYMCRAENQFGVADTSAHLTVIDPLVLTLQPQNTIVDVNSTVIVPCKANVSSFLDVNYAWFYEDVEIKFDRLDVDARRYETTKFLRPYDRDFGFLHIVNIQLYDAGRYTCEAQTPLSRDRATAYILVAGPPGPCAGVEASTIPDTELVMVNWTIGADHFHAIEYFIIEAKVADEPWSVVVTRLNDSADIVIGQNSKRRTTTIGNLYSNIPYQLRVRAVNAMGVGEPSRPSRGIVTLPKAPTKMVRNVTGGGGKEGTLVVKWEPLSHVEQNGEGFHYSLQWRAWEDTEYTTTLVYEPSPVPDTTWVQCTISLPVLRYYKPYEVTIQAVNNQGPGPITDPVVIMSAARLLVTAPRNQQANQYNGSALQITWEPPLLSGEEGPILGYRLIYWRRNLECLGIESDIERFEQGQRRTLYGADLTSGFIIGLEQDIYYCVAVQAFNTAGDGPPSGFAEQTTYKLWPQSFPTMVQLNSTHYPRTVRVSWIGVQTTLNEEAVLGYRIRYWLVGSNYKEAHTDVDVRLRTYGYVQNLDINKRYNLRVYAYSRGGVGKMSSPIVQFQMIPRDQCVPGASWGRFIAFLLLCL</sequence>
<dbReference type="CDD" id="cd00063">
    <property type="entry name" value="FN3"/>
    <property type="match status" value="4"/>
</dbReference>
<evidence type="ECO:0000313" key="8">
    <source>
        <dbReference type="WBParaSite" id="TTAC_0000936901-mRNA-1"/>
    </source>
</evidence>
<feature type="domain" description="Fibronectin type-III" evidence="5">
    <location>
        <begin position="1072"/>
        <end position="1171"/>
    </location>
</feature>
<dbReference type="GO" id="GO:0016020">
    <property type="term" value="C:membrane"/>
    <property type="evidence" value="ECO:0007669"/>
    <property type="project" value="UniProtKB-SubCell"/>
</dbReference>
<dbReference type="SMART" id="SM00408">
    <property type="entry name" value="IGc2"/>
    <property type="match status" value="5"/>
</dbReference>
<dbReference type="InterPro" id="IPR013151">
    <property type="entry name" value="Immunoglobulin_dom"/>
</dbReference>
<dbReference type="InterPro" id="IPR003599">
    <property type="entry name" value="Ig_sub"/>
</dbReference>
<dbReference type="GO" id="GO:0098609">
    <property type="term" value="P:cell-cell adhesion"/>
    <property type="evidence" value="ECO:0007669"/>
    <property type="project" value="TreeGrafter"/>
</dbReference>
<gene>
    <name evidence="6" type="ORF">TTAC_LOCUS9354</name>
</gene>
<evidence type="ECO:0000259" key="5">
    <source>
        <dbReference type="PROSITE" id="PS50853"/>
    </source>
</evidence>
<feature type="domain" description="Ig-like" evidence="4">
    <location>
        <begin position="633"/>
        <end position="737"/>
    </location>
</feature>
<dbReference type="FunFam" id="2.60.40.10:FF:000035">
    <property type="entry name" value="Contactin 1"/>
    <property type="match status" value="1"/>
</dbReference>
<dbReference type="PANTHER" id="PTHR44170:SF6">
    <property type="entry name" value="CONTACTIN"/>
    <property type="match status" value="1"/>
</dbReference>
<dbReference type="EMBL" id="UYWX01020776">
    <property type="protein sequence ID" value="VDM34129.1"/>
    <property type="molecule type" value="Genomic_DNA"/>
</dbReference>